<accession>A0AAN9HYP2</accession>
<dbReference type="EMBL" id="JAYWIO010000006">
    <property type="protein sequence ID" value="KAK7257320.1"/>
    <property type="molecule type" value="Genomic_DNA"/>
</dbReference>
<comment type="caution">
    <text evidence="1">The sequence shown here is derived from an EMBL/GenBank/DDBJ whole genome shotgun (WGS) entry which is preliminary data.</text>
</comment>
<keyword evidence="2" id="KW-1185">Reference proteome</keyword>
<gene>
    <name evidence="1" type="ORF">RIF29_31199</name>
</gene>
<dbReference type="AlphaFoldDB" id="A0AAN9HYP2"/>
<organism evidence="1 2">
    <name type="scientific">Crotalaria pallida</name>
    <name type="common">Smooth rattlebox</name>
    <name type="synonym">Crotalaria striata</name>
    <dbReference type="NCBI Taxonomy" id="3830"/>
    <lineage>
        <taxon>Eukaryota</taxon>
        <taxon>Viridiplantae</taxon>
        <taxon>Streptophyta</taxon>
        <taxon>Embryophyta</taxon>
        <taxon>Tracheophyta</taxon>
        <taxon>Spermatophyta</taxon>
        <taxon>Magnoliopsida</taxon>
        <taxon>eudicotyledons</taxon>
        <taxon>Gunneridae</taxon>
        <taxon>Pentapetalae</taxon>
        <taxon>rosids</taxon>
        <taxon>fabids</taxon>
        <taxon>Fabales</taxon>
        <taxon>Fabaceae</taxon>
        <taxon>Papilionoideae</taxon>
        <taxon>50 kb inversion clade</taxon>
        <taxon>genistoids sensu lato</taxon>
        <taxon>core genistoids</taxon>
        <taxon>Crotalarieae</taxon>
        <taxon>Crotalaria</taxon>
    </lineage>
</organism>
<evidence type="ECO:0000313" key="2">
    <source>
        <dbReference type="Proteomes" id="UP001372338"/>
    </source>
</evidence>
<sequence>MLYLLSQTRFPLSSILTHKHVSHSLPLKLSSSSQTVSLTQTLSPTHSLTQIASHSAFLPLLTLKPSLYLSNMPPLSLSLSLTLTIMSPSQFHHSLAIWLMKISNQYSKGNACCWI</sequence>
<protein>
    <submittedName>
        <fullName evidence="1">Uncharacterized protein</fullName>
    </submittedName>
</protein>
<name>A0AAN9HYP2_CROPI</name>
<evidence type="ECO:0000313" key="1">
    <source>
        <dbReference type="EMBL" id="KAK7257320.1"/>
    </source>
</evidence>
<reference evidence="1 2" key="1">
    <citation type="submission" date="2024-01" db="EMBL/GenBank/DDBJ databases">
        <title>The genomes of 5 underutilized Papilionoideae crops provide insights into root nodulation and disease resistanc.</title>
        <authorList>
            <person name="Yuan L."/>
        </authorList>
    </citation>
    <scope>NUCLEOTIDE SEQUENCE [LARGE SCALE GENOMIC DNA]</scope>
    <source>
        <strain evidence="1">ZHUSHIDOU_FW_LH</strain>
        <tissue evidence="1">Leaf</tissue>
    </source>
</reference>
<proteinExistence type="predicted"/>
<dbReference type="Proteomes" id="UP001372338">
    <property type="component" value="Unassembled WGS sequence"/>
</dbReference>